<feature type="domain" description="Pyruvate ferredoxin oxidoreductase beta subunit C-terminal" evidence="15">
    <location>
        <begin position="200"/>
        <end position="273"/>
    </location>
</feature>
<organism evidence="16 17">
    <name type="scientific">Stygiolobus caldivivus</name>
    <dbReference type="NCBI Taxonomy" id="2824673"/>
    <lineage>
        <taxon>Archaea</taxon>
        <taxon>Thermoproteota</taxon>
        <taxon>Thermoprotei</taxon>
        <taxon>Sulfolobales</taxon>
        <taxon>Sulfolobaceae</taxon>
        <taxon>Stygiolobus</taxon>
    </lineage>
</organism>
<dbReference type="InterPro" id="IPR053399">
    <property type="entry name" value="2-oxoacid:Fd_oxidored_beta"/>
</dbReference>
<dbReference type="FunFam" id="3.40.50.970:FF:000049">
    <property type="entry name" value="2-oxoglutarate ferredoxin oxidoreductase subunit beta"/>
    <property type="match status" value="1"/>
</dbReference>
<dbReference type="InterPro" id="IPR029061">
    <property type="entry name" value="THDP-binding"/>
</dbReference>
<dbReference type="Pfam" id="PF02775">
    <property type="entry name" value="TPP_enzyme_C"/>
    <property type="match status" value="1"/>
</dbReference>
<protein>
    <recommendedName>
        <fullName evidence="6">2-oxoacid oxidoreductase (ferredoxin)</fullName>
        <ecNumber evidence="6">1.2.7.11</ecNumber>
    </recommendedName>
</protein>
<evidence type="ECO:0000256" key="12">
    <source>
        <dbReference type="ARBA" id="ARBA00023052"/>
    </source>
</evidence>
<keyword evidence="9" id="KW-0560">Oxidoreductase</keyword>
<evidence type="ECO:0000256" key="6">
    <source>
        <dbReference type="ARBA" id="ARBA00012691"/>
    </source>
</evidence>
<feature type="domain" description="Thiamine pyrophosphate enzyme TPP-binding" evidence="14">
    <location>
        <begin position="48"/>
        <end position="196"/>
    </location>
</feature>
<evidence type="ECO:0000259" key="14">
    <source>
        <dbReference type="Pfam" id="PF02775"/>
    </source>
</evidence>
<comment type="cofactor">
    <cofactor evidence="1">
        <name>Mg(2+)</name>
        <dbReference type="ChEBI" id="CHEBI:18420"/>
    </cofactor>
</comment>
<dbReference type="GO" id="GO:0051536">
    <property type="term" value="F:iron-sulfur cluster binding"/>
    <property type="evidence" value="ECO:0007669"/>
    <property type="project" value="UniProtKB-KW"/>
</dbReference>
<dbReference type="GeneID" id="66162492"/>
<dbReference type="InterPro" id="IPR032686">
    <property type="entry name" value="PFO_beta_C"/>
</dbReference>
<dbReference type="NCBIfam" id="NF041171">
    <property type="entry name" value="Oxoac_fdxbeta_Archa"/>
    <property type="match status" value="1"/>
</dbReference>
<dbReference type="GO" id="GO:0019164">
    <property type="term" value="F:pyruvate synthase activity"/>
    <property type="evidence" value="ECO:0007669"/>
    <property type="project" value="UniProtKB-ARBA"/>
</dbReference>
<dbReference type="GO" id="GO:0030976">
    <property type="term" value="F:thiamine pyrophosphate binding"/>
    <property type="evidence" value="ECO:0007669"/>
    <property type="project" value="InterPro"/>
</dbReference>
<sequence length="309" mass="34470">MEALKQFKPEWSDWCPGCGNFGIINAEQQAIMELGLNSERVVIVSGIGCSGKLPHFMRIPVSGVHTLHGRALAFATGIKLSNPSLEVIVNGGDGDLLGIGVGHFVSIGRRNTDITVIVHDNGVYGLTKGQASPTLLRGIKTKSLPKPNINDAINPLFLALSAGYTFVARGYAYDVKHLKELIKRAIKHKGLALVDVLQPCPTYNDINTKEWYDKRIYKLDNDTGWDPVVKAESETKDKLKKAIDKSFEWGDRIPIGVFYENELIPSFEERIKQNSPSYSQYYPAAQQIEIDRKPNTLVEDILKEKRVEY</sequence>
<evidence type="ECO:0000256" key="1">
    <source>
        <dbReference type="ARBA" id="ARBA00001946"/>
    </source>
</evidence>
<name>A0A8D5U544_9CREN</name>
<dbReference type="AlphaFoldDB" id="A0A8D5U544"/>
<evidence type="ECO:0000256" key="5">
    <source>
        <dbReference type="ARBA" id="ARBA00011631"/>
    </source>
</evidence>
<dbReference type="InterPro" id="IPR011896">
    <property type="entry name" value="OFOB"/>
</dbReference>
<keyword evidence="8" id="KW-0460">Magnesium</keyword>
<evidence type="ECO:0000256" key="13">
    <source>
        <dbReference type="ARBA" id="ARBA00048893"/>
    </source>
</evidence>
<keyword evidence="12" id="KW-0786">Thiamine pyrophosphate</keyword>
<evidence type="ECO:0000256" key="11">
    <source>
        <dbReference type="ARBA" id="ARBA00023014"/>
    </source>
</evidence>
<keyword evidence="10" id="KW-0408">Iron</keyword>
<evidence type="ECO:0000256" key="2">
    <source>
        <dbReference type="ARBA" id="ARBA00001964"/>
    </source>
</evidence>
<dbReference type="GO" id="GO:0047553">
    <property type="term" value="F:2-oxoglutarate synthase activity"/>
    <property type="evidence" value="ECO:0007669"/>
    <property type="project" value="UniProtKB-ARBA"/>
</dbReference>
<dbReference type="RefSeq" id="WP_221289468.1">
    <property type="nucleotide sequence ID" value="NZ_AP024597.1"/>
</dbReference>
<dbReference type="GO" id="GO:0018491">
    <property type="term" value="F:2-oxobutyrate synthase activity"/>
    <property type="evidence" value="ECO:0007669"/>
    <property type="project" value="UniProtKB-ARBA"/>
</dbReference>
<dbReference type="InterPro" id="IPR011766">
    <property type="entry name" value="TPP_enzyme_TPP-bd"/>
</dbReference>
<dbReference type="EMBL" id="AP024597">
    <property type="protein sequence ID" value="BCU69438.1"/>
    <property type="molecule type" value="Genomic_DNA"/>
</dbReference>
<evidence type="ECO:0000256" key="8">
    <source>
        <dbReference type="ARBA" id="ARBA00022842"/>
    </source>
</evidence>
<dbReference type="PANTHER" id="PTHR48084">
    <property type="entry name" value="2-OXOGLUTARATE OXIDOREDUCTASE SUBUNIT KORB-RELATED"/>
    <property type="match status" value="1"/>
</dbReference>
<gene>
    <name evidence="16" type="ORF">KN1_07350</name>
</gene>
<dbReference type="CDD" id="cd03375">
    <property type="entry name" value="TPP_OGFOR"/>
    <property type="match status" value="1"/>
</dbReference>
<evidence type="ECO:0000256" key="7">
    <source>
        <dbReference type="ARBA" id="ARBA00022723"/>
    </source>
</evidence>
<dbReference type="InterPro" id="IPR051457">
    <property type="entry name" value="2-oxoacid:Fd_oxidoreductase"/>
</dbReference>
<keyword evidence="7" id="KW-0479">Metal-binding</keyword>
<evidence type="ECO:0000256" key="3">
    <source>
        <dbReference type="ARBA" id="ARBA00001966"/>
    </source>
</evidence>
<evidence type="ECO:0000256" key="4">
    <source>
        <dbReference type="ARBA" id="ARBA00003908"/>
    </source>
</evidence>
<dbReference type="GO" id="GO:0046872">
    <property type="term" value="F:metal ion binding"/>
    <property type="evidence" value="ECO:0007669"/>
    <property type="project" value="UniProtKB-KW"/>
</dbReference>
<dbReference type="EC" id="1.2.7.11" evidence="6"/>
<evidence type="ECO:0000313" key="17">
    <source>
        <dbReference type="Proteomes" id="UP000825123"/>
    </source>
</evidence>
<dbReference type="Gene3D" id="3.40.50.970">
    <property type="match status" value="1"/>
</dbReference>
<comment type="cofactor">
    <cofactor evidence="2">
        <name>thiamine diphosphate</name>
        <dbReference type="ChEBI" id="CHEBI:58937"/>
    </cofactor>
</comment>
<evidence type="ECO:0000259" key="15">
    <source>
        <dbReference type="Pfam" id="PF12367"/>
    </source>
</evidence>
<comment type="catalytic activity">
    <reaction evidence="13">
        <text>a 2-oxocarboxylate + 2 oxidized [2Fe-2S]-[ferredoxin] + CoA = an acyl-CoA + 2 reduced [2Fe-2S]-[ferredoxin] + CO2 + H(+)</text>
        <dbReference type="Rhea" id="RHEA:42316"/>
        <dbReference type="Rhea" id="RHEA-COMP:10000"/>
        <dbReference type="Rhea" id="RHEA-COMP:10001"/>
        <dbReference type="ChEBI" id="CHEBI:15378"/>
        <dbReference type="ChEBI" id="CHEBI:16526"/>
        <dbReference type="ChEBI" id="CHEBI:33737"/>
        <dbReference type="ChEBI" id="CHEBI:33738"/>
        <dbReference type="ChEBI" id="CHEBI:35179"/>
        <dbReference type="ChEBI" id="CHEBI:57287"/>
        <dbReference type="ChEBI" id="CHEBI:58342"/>
        <dbReference type="EC" id="1.2.7.11"/>
    </reaction>
</comment>
<dbReference type="PANTHER" id="PTHR48084:SF2">
    <property type="entry name" value="PYRUVATE FERREDOXIN_FLAVODOXIN OXIDOREDUCTASE, BETA SUBUNIT"/>
    <property type="match status" value="1"/>
</dbReference>
<dbReference type="SUPFAM" id="SSF52518">
    <property type="entry name" value="Thiamin diphosphate-binding fold (THDP-binding)"/>
    <property type="match status" value="1"/>
</dbReference>
<dbReference type="Pfam" id="PF12367">
    <property type="entry name" value="PFO_beta_C"/>
    <property type="match status" value="1"/>
</dbReference>
<keyword evidence="11" id="KW-0411">Iron-sulfur</keyword>
<dbReference type="NCBIfam" id="TIGR02177">
    <property type="entry name" value="PorB_KorB"/>
    <property type="match status" value="1"/>
</dbReference>
<dbReference type="Proteomes" id="UP000825123">
    <property type="component" value="Chromosome"/>
</dbReference>
<comment type="subunit">
    <text evidence="5">Heterodimer composed of an alpha and a beta subunit.</text>
</comment>
<evidence type="ECO:0000256" key="9">
    <source>
        <dbReference type="ARBA" id="ARBA00023002"/>
    </source>
</evidence>
<comment type="function">
    <text evidence="4">Catalyzes the coenzyme A-dependent oxidative decarboxylation of different 2-oxoacids such as 2-oxoglutarate, pyruvate and 2-oxobutyrate to form their CoA derivatives.</text>
</comment>
<evidence type="ECO:0000256" key="10">
    <source>
        <dbReference type="ARBA" id="ARBA00023004"/>
    </source>
</evidence>
<accession>A0A8D5U544</accession>
<comment type="cofactor">
    <cofactor evidence="3">
        <name>[4Fe-4S] cluster</name>
        <dbReference type="ChEBI" id="CHEBI:49883"/>
    </cofactor>
</comment>
<dbReference type="KEGG" id="csty:KN1_07350"/>
<keyword evidence="17" id="KW-1185">Reference proteome</keyword>
<evidence type="ECO:0000313" key="16">
    <source>
        <dbReference type="EMBL" id="BCU69438.1"/>
    </source>
</evidence>
<proteinExistence type="predicted"/>
<reference evidence="16 17" key="1">
    <citation type="submission" date="2021-04" db="EMBL/GenBank/DDBJ databases">
        <title>Complete genome sequence of Stygiolobus sp. KN-1.</title>
        <authorList>
            <person name="Nakamura K."/>
            <person name="Sakai H."/>
            <person name="Kurosawa N."/>
        </authorList>
    </citation>
    <scope>NUCLEOTIDE SEQUENCE [LARGE SCALE GENOMIC DNA]</scope>
    <source>
        <strain evidence="16 17">KN-1</strain>
    </source>
</reference>